<dbReference type="InterPro" id="IPR005490">
    <property type="entry name" value="LD_TPept_cat_dom"/>
</dbReference>
<dbReference type="EMBL" id="CAJNOO010000052">
    <property type="protein sequence ID" value="CAF0772083.1"/>
    <property type="molecule type" value="Genomic_DNA"/>
</dbReference>
<gene>
    <name evidence="3" type="ORF">OTI717_LOCUS8114</name>
    <name evidence="2" type="ORF">RFH988_LOCUS2422</name>
</gene>
<organism evidence="2 4">
    <name type="scientific">Rotaria sordida</name>
    <dbReference type="NCBI Taxonomy" id="392033"/>
    <lineage>
        <taxon>Eukaryota</taxon>
        <taxon>Metazoa</taxon>
        <taxon>Spiralia</taxon>
        <taxon>Gnathifera</taxon>
        <taxon>Rotifera</taxon>
        <taxon>Eurotatoria</taxon>
        <taxon>Bdelloidea</taxon>
        <taxon>Philodinida</taxon>
        <taxon>Philodinidae</taxon>
        <taxon>Rotaria</taxon>
    </lineage>
</organism>
<dbReference type="Proteomes" id="UP000663823">
    <property type="component" value="Unassembled WGS sequence"/>
</dbReference>
<dbReference type="PANTHER" id="PTHR38589">
    <property type="entry name" value="BLR0621 PROTEIN"/>
    <property type="match status" value="1"/>
</dbReference>
<dbReference type="GO" id="GO:0016740">
    <property type="term" value="F:transferase activity"/>
    <property type="evidence" value="ECO:0007669"/>
    <property type="project" value="InterPro"/>
</dbReference>
<dbReference type="AlphaFoldDB" id="A0A813QWD8"/>
<evidence type="ECO:0000259" key="1">
    <source>
        <dbReference type="PROSITE" id="PS52029"/>
    </source>
</evidence>
<reference evidence="2" key="1">
    <citation type="submission" date="2021-02" db="EMBL/GenBank/DDBJ databases">
        <authorList>
            <person name="Nowell W R."/>
        </authorList>
    </citation>
    <scope>NUCLEOTIDE SEQUENCE</scope>
</reference>
<sequence>MTTNHQELNDKNSRLAELEVISGSSAILHFAGRHIPAAIGRSGVHADKHEGDGSTPSGLLPLRRVLYRSDRLDPPNTSLTCEPLIENDGWCDDAAHPDYNHQIRLPHPGSHERLWLENHLYDIIGILGYNDDPIIAGRGSAIFLHIAHPDMRPTDGCIALSSDDLRWVLEQGLQVIFVPN</sequence>
<feature type="domain" description="L,D-TPase catalytic" evidence="1">
    <location>
        <begin position="4"/>
        <end position="178"/>
    </location>
</feature>
<dbReference type="OrthoDB" id="9995041at2759"/>
<name>A0A813QWD8_9BILA</name>
<evidence type="ECO:0000313" key="2">
    <source>
        <dbReference type="EMBL" id="CAF0772083.1"/>
    </source>
</evidence>
<protein>
    <recommendedName>
        <fullName evidence="1">L,D-TPase catalytic domain-containing protein</fullName>
    </recommendedName>
</protein>
<dbReference type="PANTHER" id="PTHR38589:SF1">
    <property type="entry name" value="BLR0621 PROTEIN"/>
    <property type="match status" value="1"/>
</dbReference>
<dbReference type="Pfam" id="PF03734">
    <property type="entry name" value="YkuD"/>
    <property type="match status" value="1"/>
</dbReference>
<evidence type="ECO:0000313" key="3">
    <source>
        <dbReference type="EMBL" id="CAF3627094.1"/>
    </source>
</evidence>
<evidence type="ECO:0000313" key="4">
    <source>
        <dbReference type="Proteomes" id="UP000663882"/>
    </source>
</evidence>
<comment type="caution">
    <text evidence="2">The sequence shown here is derived from an EMBL/GenBank/DDBJ whole genome shotgun (WGS) entry which is preliminary data.</text>
</comment>
<accession>A0A813QWD8</accession>
<dbReference type="EMBL" id="CAJOAX010000635">
    <property type="protein sequence ID" value="CAF3627094.1"/>
    <property type="molecule type" value="Genomic_DNA"/>
</dbReference>
<proteinExistence type="predicted"/>
<dbReference type="PROSITE" id="PS52029">
    <property type="entry name" value="LD_TPASE"/>
    <property type="match status" value="1"/>
</dbReference>
<dbReference type="Proteomes" id="UP000663882">
    <property type="component" value="Unassembled WGS sequence"/>
</dbReference>